<evidence type="ECO:0000256" key="5">
    <source>
        <dbReference type="ARBA" id="ARBA00022540"/>
    </source>
</evidence>
<feature type="region of interest" description="Disordered" evidence="12">
    <location>
        <begin position="49"/>
        <end position="284"/>
    </location>
</feature>
<dbReference type="RefSeq" id="WP_068542188.1">
    <property type="nucleotide sequence ID" value="NZ_LSFI01000028.1"/>
</dbReference>
<name>A0A177E6E9_9BACT</name>
<dbReference type="EMBL" id="LSFI01000028">
    <property type="protein sequence ID" value="OAG27475.1"/>
    <property type="molecule type" value="Genomic_DNA"/>
</dbReference>
<dbReference type="Proteomes" id="UP000076964">
    <property type="component" value="Unassembled WGS sequence"/>
</dbReference>
<dbReference type="FunFam" id="3.40.50.300:FF:000019">
    <property type="entry name" value="Translation initiation factor IF-2"/>
    <property type="match status" value="1"/>
</dbReference>
<dbReference type="HAMAP" id="MF_00100_B">
    <property type="entry name" value="IF_2_B"/>
    <property type="match status" value="1"/>
</dbReference>
<evidence type="ECO:0000256" key="3">
    <source>
        <dbReference type="ARBA" id="ARBA00020675"/>
    </source>
</evidence>
<evidence type="ECO:0000256" key="12">
    <source>
        <dbReference type="SAM" id="MobiDB-lite"/>
    </source>
</evidence>
<feature type="binding site" evidence="9">
    <location>
        <begin position="528"/>
        <end position="531"/>
    </location>
    <ligand>
        <name>GTP</name>
        <dbReference type="ChEBI" id="CHEBI:37565"/>
    </ligand>
</feature>
<dbReference type="InterPro" id="IPR023115">
    <property type="entry name" value="TIF_IF2_dom3"/>
</dbReference>
<feature type="compositionally biased region" description="Basic and acidic residues" evidence="12">
    <location>
        <begin position="76"/>
        <end position="95"/>
    </location>
</feature>
<accession>A0A177E6E9</accession>
<feature type="region of interest" description="Disordered" evidence="12">
    <location>
        <begin position="305"/>
        <end position="337"/>
    </location>
</feature>
<dbReference type="Pfam" id="PF04760">
    <property type="entry name" value="IF2_N"/>
    <property type="match status" value="2"/>
</dbReference>
<feature type="compositionally biased region" description="Basic and acidic residues" evidence="12">
    <location>
        <begin position="110"/>
        <end position="177"/>
    </location>
</feature>
<dbReference type="SUPFAM" id="SSF52156">
    <property type="entry name" value="Initiation factor IF2/eIF5b, domain 3"/>
    <property type="match status" value="1"/>
</dbReference>
<evidence type="ECO:0000259" key="13">
    <source>
        <dbReference type="PROSITE" id="PS51722"/>
    </source>
</evidence>
<dbReference type="CDD" id="cd03702">
    <property type="entry name" value="IF2_mtIF2_II"/>
    <property type="match status" value="1"/>
</dbReference>
<dbReference type="SUPFAM" id="SSF50447">
    <property type="entry name" value="Translation proteins"/>
    <property type="match status" value="2"/>
</dbReference>
<keyword evidence="5 9" id="KW-0396">Initiation factor</keyword>
<dbReference type="InterPro" id="IPR044145">
    <property type="entry name" value="IF2_II"/>
</dbReference>
<evidence type="ECO:0000256" key="8">
    <source>
        <dbReference type="ARBA" id="ARBA00023134"/>
    </source>
</evidence>
<evidence type="ECO:0000256" key="6">
    <source>
        <dbReference type="ARBA" id="ARBA00022741"/>
    </source>
</evidence>
<dbReference type="Gene3D" id="3.40.50.10050">
    <property type="entry name" value="Translation initiation factor IF- 2, domain 3"/>
    <property type="match status" value="1"/>
</dbReference>
<evidence type="ECO:0000256" key="11">
    <source>
        <dbReference type="RuleBase" id="RU000645"/>
    </source>
</evidence>
<feature type="binding site" evidence="9">
    <location>
        <begin position="427"/>
        <end position="434"/>
    </location>
    <ligand>
        <name>GTP</name>
        <dbReference type="ChEBI" id="CHEBI:37565"/>
    </ligand>
</feature>
<proteinExistence type="inferred from homology"/>
<dbReference type="InterPro" id="IPR000178">
    <property type="entry name" value="TF_IF2_bacterial-like"/>
</dbReference>
<dbReference type="InterPro" id="IPR006847">
    <property type="entry name" value="IF2_N"/>
</dbReference>
<dbReference type="AlphaFoldDB" id="A0A177E6E9"/>
<sequence length="919" mass="102870">MSKVRIYDLAREMGVSAKDLTERIRKMGYDVKSHSSTLSEEEAAEVRRELASFKNRAEHEEQKETATPKKVVVRRHREEPKEEVEKAEERAETQPKKKLKIKLVIKKPKKEPEKEAIEKPEEPQEASVTEKPEEVVAKEAQPEKPEEKEEKPVTEKVSAEKLPPKEPEEKTLEEKPKTRGPRVVARTVGVIKREVVVPKREKTEKPEAKTKPEKPAKPKKGRRVVTDFERRPKKSEEAAPPPEPQKEPDKKKKKRKKQVVEIDEFRKKAKKKAAGARPKSEREEILEELELMRELEAPTEELLAKEEELARATEKEKAVKKEAKKEPERPPTAPPKEKKIKVYESIQVGELAKAMGVKASDIIKKFMELGTMVTINQSIDPETAAIVAAEFGYEVEQAAIEEEQLLEYTPPSPEELKPRPPVVTVMGHVDHGKTTLLDAIRETDVVSKEAGGITQHIGAYKVKLKDGQEITFIDTPGHEAFTHMRARGAQVTDIVVLVVAADDGVMDQTKEAIDHARAAGVPIVVAINKIDKPEANPERVKSELAELGLVPEDWGGDTLYAEISAKKKIGIDDLLELILLQAEMLELKAAPDRPARGRIVESRLDKGRGPVATVIIQEGTLKEGDPFVAGITYGRVRAMLDERGRRLKKAGPATPVEILGFHEVPQAGDDFIVMPDEQKARKVAEYRARKQREAEAAKETKISLDKLFEKLKEGEVKELKVVLKADVQGTLEALQDSLQKLATDEVRVNIIRSGIGAITESDIMLASASNAIVIGFNVRPTSQAKRLAEEEKVEIRFYDVIYKLIEDVKKAMSGLLEPEIEERIMGVAEVRATFKVPKVGTVAGCYVKEGKLERGAKVRLLRDNVVIYTGKIASLKRFKEDVKEVVAGYECGVGLENFNDIKVGDLIEAFELVEIKREL</sequence>
<comment type="function">
    <text evidence="9 10">One of the essential components for the initiation of protein synthesis. Protects formylmethionyl-tRNA from spontaneous hydrolysis and promotes its binding to the 30S ribosomal subunits. Also involved in the hydrolysis of GTP during the formation of the 70S ribosomal complex.</text>
</comment>
<gene>
    <name evidence="9" type="primary">infB</name>
    <name evidence="14" type="ORF">TH606_06600</name>
</gene>
<feature type="compositionally biased region" description="Basic and acidic residues" evidence="12">
    <location>
        <begin position="49"/>
        <end position="67"/>
    </location>
</feature>
<evidence type="ECO:0000256" key="9">
    <source>
        <dbReference type="HAMAP-Rule" id="MF_00100"/>
    </source>
</evidence>
<feature type="compositionally biased region" description="Basic and acidic residues" evidence="12">
    <location>
        <begin position="224"/>
        <end position="237"/>
    </location>
</feature>
<dbReference type="InterPro" id="IPR015760">
    <property type="entry name" value="TIF_IF2"/>
</dbReference>
<dbReference type="InterPro" id="IPR053905">
    <property type="entry name" value="EF-G-like_DII"/>
</dbReference>
<dbReference type="CDD" id="cd03692">
    <property type="entry name" value="mtIF2_IVc"/>
    <property type="match status" value="1"/>
</dbReference>
<keyword evidence="7 9" id="KW-0648">Protein biosynthesis</keyword>
<comment type="caution">
    <text evidence="9">Lacks conserved residue(s) required for the propagation of feature annotation.</text>
</comment>
<dbReference type="FunFam" id="2.40.30.10:FF:000008">
    <property type="entry name" value="Translation initiation factor IF-2"/>
    <property type="match status" value="1"/>
</dbReference>
<dbReference type="InterPro" id="IPR036925">
    <property type="entry name" value="TIF_IF2_dom3_sf"/>
</dbReference>
<dbReference type="Gene3D" id="1.10.10.2480">
    <property type="match status" value="1"/>
</dbReference>
<dbReference type="Pfam" id="PF11987">
    <property type="entry name" value="IF-2"/>
    <property type="match status" value="1"/>
</dbReference>
<dbReference type="Gene3D" id="3.40.50.300">
    <property type="entry name" value="P-loop containing nucleotide triphosphate hydrolases"/>
    <property type="match status" value="1"/>
</dbReference>
<keyword evidence="4 9" id="KW-0963">Cytoplasm</keyword>
<dbReference type="SUPFAM" id="SSF52540">
    <property type="entry name" value="P-loop containing nucleoside triphosphate hydrolases"/>
    <property type="match status" value="1"/>
</dbReference>
<dbReference type="STRING" id="1795632.TH606_06600"/>
<evidence type="ECO:0000256" key="7">
    <source>
        <dbReference type="ARBA" id="ARBA00022917"/>
    </source>
</evidence>
<dbReference type="PANTHER" id="PTHR43381:SF5">
    <property type="entry name" value="TR-TYPE G DOMAIN-CONTAINING PROTEIN"/>
    <property type="match status" value="1"/>
</dbReference>
<dbReference type="InterPro" id="IPR004161">
    <property type="entry name" value="EFTu-like_2"/>
</dbReference>
<evidence type="ECO:0000256" key="10">
    <source>
        <dbReference type="RuleBase" id="RU000644"/>
    </source>
</evidence>
<dbReference type="NCBIfam" id="TIGR00231">
    <property type="entry name" value="small_GTP"/>
    <property type="match status" value="1"/>
</dbReference>
<dbReference type="CDD" id="cd01887">
    <property type="entry name" value="IF2_eIF5B"/>
    <property type="match status" value="1"/>
</dbReference>
<dbReference type="PROSITE" id="PS01176">
    <property type="entry name" value="IF2"/>
    <property type="match status" value="1"/>
</dbReference>
<dbReference type="InterPro" id="IPR027417">
    <property type="entry name" value="P-loop_NTPase"/>
</dbReference>
<comment type="subcellular location">
    <subcellularLocation>
        <location evidence="1 9 11">Cytoplasm</location>
    </subcellularLocation>
</comment>
<dbReference type="Gene3D" id="2.40.30.10">
    <property type="entry name" value="Translation factors"/>
    <property type="match status" value="2"/>
</dbReference>
<dbReference type="Pfam" id="PF00009">
    <property type="entry name" value="GTP_EFTU"/>
    <property type="match status" value="1"/>
</dbReference>
<feature type="binding site" evidence="9">
    <location>
        <begin position="474"/>
        <end position="478"/>
    </location>
    <ligand>
        <name>GTP</name>
        <dbReference type="ChEBI" id="CHEBI:37565"/>
    </ligand>
</feature>
<dbReference type="GO" id="GO:0003924">
    <property type="term" value="F:GTPase activity"/>
    <property type="evidence" value="ECO:0007669"/>
    <property type="project" value="UniProtKB-UniRule"/>
</dbReference>
<keyword evidence="6 9" id="KW-0547">Nucleotide-binding</keyword>
<dbReference type="PANTHER" id="PTHR43381">
    <property type="entry name" value="TRANSLATION INITIATION FACTOR IF-2-RELATED"/>
    <property type="match status" value="1"/>
</dbReference>
<dbReference type="GO" id="GO:0005829">
    <property type="term" value="C:cytosol"/>
    <property type="evidence" value="ECO:0007669"/>
    <property type="project" value="TreeGrafter"/>
</dbReference>
<reference evidence="14 15" key="1">
    <citation type="submission" date="2016-02" db="EMBL/GenBank/DDBJ databases">
        <title>Draft genome sequence of Thermodesulfatator sp. S606.</title>
        <authorList>
            <person name="Lai Q."/>
            <person name="Cao J."/>
            <person name="Dupont S."/>
            <person name="Shao Z."/>
            <person name="Jebbar M."/>
            <person name="Alain K."/>
        </authorList>
    </citation>
    <scope>NUCLEOTIDE SEQUENCE [LARGE SCALE GENOMIC DNA]</scope>
    <source>
        <strain evidence="14 15">S606</strain>
    </source>
</reference>
<dbReference type="InterPro" id="IPR005225">
    <property type="entry name" value="Small_GTP-bd"/>
</dbReference>
<dbReference type="PROSITE" id="PS51722">
    <property type="entry name" value="G_TR_2"/>
    <property type="match status" value="1"/>
</dbReference>
<dbReference type="Pfam" id="PF22042">
    <property type="entry name" value="EF-G_D2"/>
    <property type="match status" value="1"/>
</dbReference>
<evidence type="ECO:0000313" key="15">
    <source>
        <dbReference type="Proteomes" id="UP000076964"/>
    </source>
</evidence>
<dbReference type="GO" id="GO:0005525">
    <property type="term" value="F:GTP binding"/>
    <property type="evidence" value="ECO:0007669"/>
    <property type="project" value="UniProtKB-KW"/>
</dbReference>
<evidence type="ECO:0000313" key="14">
    <source>
        <dbReference type="EMBL" id="OAG27475.1"/>
    </source>
</evidence>
<feature type="domain" description="Tr-type G" evidence="13">
    <location>
        <begin position="418"/>
        <end position="588"/>
    </location>
</feature>
<dbReference type="GO" id="GO:0003743">
    <property type="term" value="F:translation initiation factor activity"/>
    <property type="evidence" value="ECO:0007669"/>
    <property type="project" value="UniProtKB-UniRule"/>
</dbReference>
<dbReference type="InterPro" id="IPR009000">
    <property type="entry name" value="Transl_B-barrel_sf"/>
</dbReference>
<comment type="similarity">
    <text evidence="2 9 10">Belongs to the TRAFAC class translation factor GTPase superfamily. Classic translation factor GTPase family. IF-2 subfamily.</text>
</comment>
<dbReference type="NCBIfam" id="TIGR00487">
    <property type="entry name" value="IF-2"/>
    <property type="match status" value="1"/>
</dbReference>
<keyword evidence="8 9" id="KW-0342">GTP-binding</keyword>
<keyword evidence="15" id="KW-1185">Reference proteome</keyword>
<evidence type="ECO:0000256" key="1">
    <source>
        <dbReference type="ARBA" id="ARBA00004496"/>
    </source>
</evidence>
<comment type="caution">
    <text evidence="14">The sequence shown here is derived from an EMBL/GenBank/DDBJ whole genome shotgun (WGS) entry which is preliminary data.</text>
</comment>
<dbReference type="FunFam" id="3.40.50.10050:FF:000001">
    <property type="entry name" value="Translation initiation factor IF-2"/>
    <property type="match status" value="1"/>
</dbReference>
<organism evidence="14 15">
    <name type="scientific">Thermodesulfatator autotrophicus</name>
    <dbReference type="NCBI Taxonomy" id="1795632"/>
    <lineage>
        <taxon>Bacteria</taxon>
        <taxon>Pseudomonadati</taxon>
        <taxon>Thermodesulfobacteriota</taxon>
        <taxon>Thermodesulfobacteria</taxon>
        <taxon>Thermodesulfobacteriales</taxon>
        <taxon>Thermodesulfatatoraceae</taxon>
        <taxon>Thermodesulfatator</taxon>
    </lineage>
</organism>
<protein>
    <recommendedName>
        <fullName evidence="3 9">Translation initiation factor IF-2</fullName>
    </recommendedName>
</protein>
<dbReference type="InterPro" id="IPR000795">
    <property type="entry name" value="T_Tr_GTP-bd_dom"/>
</dbReference>
<dbReference type="FunFam" id="2.40.30.10:FF:000007">
    <property type="entry name" value="Translation initiation factor IF-2"/>
    <property type="match status" value="1"/>
</dbReference>
<evidence type="ECO:0000256" key="4">
    <source>
        <dbReference type="ARBA" id="ARBA00022490"/>
    </source>
</evidence>
<dbReference type="OrthoDB" id="9811804at2"/>
<feature type="compositionally biased region" description="Basic and acidic residues" evidence="12">
    <location>
        <begin position="191"/>
        <end position="216"/>
    </location>
</feature>
<feature type="compositionally biased region" description="Basic residues" evidence="12">
    <location>
        <begin position="96"/>
        <end position="109"/>
    </location>
</feature>
<dbReference type="Pfam" id="PF03144">
    <property type="entry name" value="GTP_EFTU_D2"/>
    <property type="match status" value="1"/>
</dbReference>
<evidence type="ECO:0000256" key="2">
    <source>
        <dbReference type="ARBA" id="ARBA00007733"/>
    </source>
</evidence>